<feature type="transmembrane region" description="Helical" evidence="1">
    <location>
        <begin position="61"/>
        <end position="79"/>
    </location>
</feature>
<feature type="transmembrane region" description="Helical" evidence="1">
    <location>
        <begin position="91"/>
        <end position="109"/>
    </location>
</feature>
<evidence type="ECO:0000256" key="1">
    <source>
        <dbReference type="SAM" id="Phobius"/>
    </source>
</evidence>
<feature type="transmembrane region" description="Helical" evidence="1">
    <location>
        <begin position="134"/>
        <end position="155"/>
    </location>
</feature>
<dbReference type="EMBL" id="AP025516">
    <property type="protein sequence ID" value="BDD86740.1"/>
    <property type="molecule type" value="Genomic_DNA"/>
</dbReference>
<keyword evidence="1" id="KW-0812">Transmembrane</keyword>
<sequence length="188" mass="21229">MLVICLPVILLLLFTGYVLRYDTTGFAAGMIAEHIIEAIPLVGSLLNRLLFSISDHGLQRVYLHHVCSFNLIFFMLAWEHLRRYPVRISQHLPFLAVVLGVCFLVSAPLDPETLGITYITGPWFFLGLQELLRYLHPLVAGVLIPLSFLGGLLMLRQNNPYFSLVLVFVCGWLALYLLFSLFALTLHG</sequence>
<evidence type="ECO:0000313" key="4">
    <source>
        <dbReference type="Proteomes" id="UP000830055"/>
    </source>
</evidence>
<keyword evidence="1" id="KW-0472">Membrane</keyword>
<dbReference type="Pfam" id="PF13631">
    <property type="entry name" value="Cytochrom_B_N_2"/>
    <property type="match status" value="1"/>
</dbReference>
<gene>
    <name evidence="3" type="ORF">DPPLL_11050</name>
</gene>
<dbReference type="InterPro" id="IPR016174">
    <property type="entry name" value="Di-haem_cyt_TM"/>
</dbReference>
<keyword evidence="1" id="KW-1133">Transmembrane helix</keyword>
<dbReference type="RefSeq" id="WP_284153812.1">
    <property type="nucleotide sequence ID" value="NZ_AP025516.1"/>
</dbReference>
<protein>
    <recommendedName>
        <fullName evidence="2">Cytochrome b/b6 N-terminal region profile domain-containing protein</fullName>
    </recommendedName>
</protein>
<evidence type="ECO:0000259" key="2">
    <source>
        <dbReference type="Pfam" id="PF13631"/>
    </source>
</evidence>
<keyword evidence="4" id="KW-1185">Reference proteome</keyword>
<accession>A0ABM7W748</accession>
<dbReference type="Proteomes" id="UP000830055">
    <property type="component" value="Chromosome"/>
</dbReference>
<name>A0ABM7W748_9BACT</name>
<reference evidence="3 4" key="1">
    <citation type="submission" date="2022-01" db="EMBL/GenBank/DDBJ databases">
        <title>Desulfofustis limnae sp. nov., a novel mesophilic sulfate-reducing bacterium isolated from marsh soil.</title>
        <authorList>
            <person name="Watanabe M."/>
            <person name="Takahashi A."/>
            <person name="Kojima H."/>
            <person name="Fukui M."/>
        </authorList>
    </citation>
    <scope>NUCLEOTIDE SEQUENCE [LARGE SCALE GENOMIC DNA]</scope>
    <source>
        <strain evidence="3 4">PPLL</strain>
    </source>
</reference>
<organism evidence="3 4">
    <name type="scientific">Desulfofustis limnaeus</name>
    <dbReference type="NCBI Taxonomy" id="2740163"/>
    <lineage>
        <taxon>Bacteria</taxon>
        <taxon>Pseudomonadati</taxon>
        <taxon>Thermodesulfobacteriota</taxon>
        <taxon>Desulfobulbia</taxon>
        <taxon>Desulfobulbales</taxon>
        <taxon>Desulfocapsaceae</taxon>
        <taxon>Desulfofustis</taxon>
    </lineage>
</organism>
<feature type="transmembrane region" description="Helical" evidence="1">
    <location>
        <begin position="162"/>
        <end position="186"/>
    </location>
</feature>
<dbReference type="SUPFAM" id="SSF81342">
    <property type="entry name" value="Transmembrane di-heme cytochromes"/>
    <property type="match status" value="1"/>
</dbReference>
<feature type="domain" description="Cytochrome b/b6 N-terminal region profile" evidence="2">
    <location>
        <begin position="3"/>
        <end position="81"/>
    </location>
</feature>
<evidence type="ECO:0000313" key="3">
    <source>
        <dbReference type="EMBL" id="BDD86740.1"/>
    </source>
</evidence>
<dbReference type="InterPro" id="IPR005797">
    <property type="entry name" value="Cyt_b/b6_N"/>
</dbReference>
<proteinExistence type="predicted"/>
<dbReference type="Gene3D" id="1.20.810.10">
    <property type="entry name" value="Cytochrome Bc1 Complex, Chain C"/>
    <property type="match status" value="1"/>
</dbReference>
<dbReference type="InterPro" id="IPR027387">
    <property type="entry name" value="Cytb/b6-like_sf"/>
</dbReference>